<dbReference type="AlphaFoldDB" id="A0A7J7GSU0"/>
<organism evidence="2 3">
    <name type="scientific">Camellia sinensis</name>
    <name type="common">Tea plant</name>
    <name type="synonym">Thea sinensis</name>
    <dbReference type="NCBI Taxonomy" id="4442"/>
    <lineage>
        <taxon>Eukaryota</taxon>
        <taxon>Viridiplantae</taxon>
        <taxon>Streptophyta</taxon>
        <taxon>Embryophyta</taxon>
        <taxon>Tracheophyta</taxon>
        <taxon>Spermatophyta</taxon>
        <taxon>Magnoliopsida</taxon>
        <taxon>eudicotyledons</taxon>
        <taxon>Gunneridae</taxon>
        <taxon>Pentapetalae</taxon>
        <taxon>asterids</taxon>
        <taxon>Ericales</taxon>
        <taxon>Theaceae</taxon>
        <taxon>Camellia</taxon>
    </lineage>
</organism>
<comment type="caution">
    <text evidence="2">The sequence shown here is derived from an EMBL/GenBank/DDBJ whole genome shotgun (WGS) entry which is preliminary data.</text>
</comment>
<evidence type="ECO:0000313" key="3">
    <source>
        <dbReference type="Proteomes" id="UP000593564"/>
    </source>
</evidence>
<reference evidence="2 3" key="2">
    <citation type="submission" date="2020-07" db="EMBL/GenBank/DDBJ databases">
        <title>Genome assembly of wild tea tree DASZ reveals pedigree and selection history of tea varieties.</title>
        <authorList>
            <person name="Zhang W."/>
        </authorList>
    </citation>
    <scope>NUCLEOTIDE SEQUENCE [LARGE SCALE GENOMIC DNA]</scope>
    <source>
        <strain evidence="3">cv. G240</strain>
        <tissue evidence="2">Leaf</tissue>
    </source>
</reference>
<name>A0A7J7GSU0_CAMSI</name>
<dbReference type="EMBL" id="JACBKZ010000009">
    <property type="protein sequence ID" value="KAF5942488.1"/>
    <property type="molecule type" value="Genomic_DNA"/>
</dbReference>
<reference evidence="3" key="1">
    <citation type="journal article" date="2020" name="Nat. Commun.">
        <title>Genome assembly of wild tea tree DASZ reveals pedigree and selection history of tea varieties.</title>
        <authorList>
            <person name="Zhang W."/>
            <person name="Zhang Y."/>
            <person name="Qiu H."/>
            <person name="Guo Y."/>
            <person name="Wan H."/>
            <person name="Zhang X."/>
            <person name="Scossa F."/>
            <person name="Alseekh S."/>
            <person name="Zhang Q."/>
            <person name="Wang P."/>
            <person name="Xu L."/>
            <person name="Schmidt M.H."/>
            <person name="Jia X."/>
            <person name="Li D."/>
            <person name="Zhu A."/>
            <person name="Guo F."/>
            <person name="Chen W."/>
            <person name="Ni D."/>
            <person name="Usadel B."/>
            <person name="Fernie A.R."/>
            <person name="Wen W."/>
        </authorList>
    </citation>
    <scope>NUCLEOTIDE SEQUENCE [LARGE SCALE GENOMIC DNA]</scope>
    <source>
        <strain evidence="3">cv. G240</strain>
    </source>
</reference>
<evidence type="ECO:0000313" key="2">
    <source>
        <dbReference type="EMBL" id="KAF5942488.1"/>
    </source>
</evidence>
<dbReference type="InterPro" id="IPR002775">
    <property type="entry name" value="DNA/RNA-bd_Alba-like"/>
</dbReference>
<dbReference type="InterPro" id="IPR036882">
    <property type="entry name" value="Alba-like_dom_sf"/>
</dbReference>
<protein>
    <recommendedName>
        <fullName evidence="1">DNA/RNA-binding protein Alba-like domain-containing protein</fullName>
    </recommendedName>
</protein>
<proteinExistence type="predicted"/>
<sequence length="161" mass="17700">MVTEGVPQYLQREREINLPGENEIVQVREKIKEKGSNEIALKAMGRATNKTVMIAELIKVVLLSCLVILVWNQRDLLICVGEDVVVGEGVEEEDISKNDNIKLKLKMNDFPTSGDSAFSIFSAVVAAANAALSKPNFCSSFKKPSTSAALILYELWAGAWE</sequence>
<dbReference type="GO" id="GO:0003676">
    <property type="term" value="F:nucleic acid binding"/>
    <property type="evidence" value="ECO:0007669"/>
    <property type="project" value="InterPro"/>
</dbReference>
<keyword evidence="3" id="KW-1185">Reference proteome</keyword>
<accession>A0A7J7GSU0</accession>
<feature type="domain" description="DNA/RNA-binding protein Alba-like" evidence="1">
    <location>
        <begin position="33"/>
        <end position="59"/>
    </location>
</feature>
<dbReference type="Proteomes" id="UP000593564">
    <property type="component" value="Unassembled WGS sequence"/>
</dbReference>
<dbReference type="Pfam" id="PF01918">
    <property type="entry name" value="Alba"/>
    <property type="match status" value="1"/>
</dbReference>
<evidence type="ECO:0000259" key="1">
    <source>
        <dbReference type="Pfam" id="PF01918"/>
    </source>
</evidence>
<gene>
    <name evidence="2" type="ORF">HYC85_020130</name>
</gene>
<dbReference type="SUPFAM" id="SSF82704">
    <property type="entry name" value="AlbA-like"/>
    <property type="match status" value="1"/>
</dbReference>
<dbReference type="Gene3D" id="3.30.110.20">
    <property type="entry name" value="Alba-like domain"/>
    <property type="match status" value="1"/>
</dbReference>